<dbReference type="InterPro" id="IPR029058">
    <property type="entry name" value="AB_hydrolase_fold"/>
</dbReference>
<comment type="caution">
    <text evidence="3">The sequence shown here is derived from an EMBL/GenBank/DDBJ whole genome shotgun (WGS) entry which is preliminary data.</text>
</comment>
<reference evidence="3 4" key="1">
    <citation type="submission" date="2020-08" db="EMBL/GenBank/DDBJ databases">
        <title>Plant Genome Project.</title>
        <authorList>
            <person name="Zhang R.-G."/>
        </authorList>
    </citation>
    <scope>NUCLEOTIDE SEQUENCE [LARGE SCALE GENOMIC DNA]</scope>
    <source>
        <tissue evidence="3">Rhizome</tissue>
    </source>
</reference>
<gene>
    <name evidence="3" type="ORF">ZIOFF_030260</name>
</gene>
<dbReference type="EMBL" id="JACMSC010000008">
    <property type="protein sequence ID" value="KAG6512165.1"/>
    <property type="molecule type" value="Genomic_DNA"/>
</dbReference>
<dbReference type="GO" id="GO:0006629">
    <property type="term" value="P:lipid metabolic process"/>
    <property type="evidence" value="ECO:0007669"/>
    <property type="project" value="InterPro"/>
</dbReference>
<evidence type="ECO:0000256" key="1">
    <source>
        <dbReference type="SAM" id="MobiDB-lite"/>
    </source>
</evidence>
<sequence length="115" mass="11955">MDDGPDGGGQLRAVVLLDATPGIDSGLGGGAAAGAGGRADDEDGSGGGMGEHEGSHPRLSHHHFDAPHLLNYVETKDGYLLSIQHVYHGKTTLGERHGPSVFLQHGLFRVETYSS</sequence>
<evidence type="ECO:0000313" key="3">
    <source>
        <dbReference type="EMBL" id="KAG6512165.1"/>
    </source>
</evidence>
<proteinExistence type="predicted"/>
<dbReference type="Gene3D" id="3.40.50.1820">
    <property type="entry name" value="alpha/beta hydrolase"/>
    <property type="match status" value="1"/>
</dbReference>
<feature type="region of interest" description="Disordered" evidence="1">
    <location>
        <begin position="26"/>
        <end position="62"/>
    </location>
</feature>
<dbReference type="Pfam" id="PF04083">
    <property type="entry name" value="Abhydro_lipase"/>
    <property type="match status" value="1"/>
</dbReference>
<organism evidence="3 4">
    <name type="scientific">Zingiber officinale</name>
    <name type="common">Ginger</name>
    <name type="synonym">Amomum zingiber</name>
    <dbReference type="NCBI Taxonomy" id="94328"/>
    <lineage>
        <taxon>Eukaryota</taxon>
        <taxon>Viridiplantae</taxon>
        <taxon>Streptophyta</taxon>
        <taxon>Embryophyta</taxon>
        <taxon>Tracheophyta</taxon>
        <taxon>Spermatophyta</taxon>
        <taxon>Magnoliopsida</taxon>
        <taxon>Liliopsida</taxon>
        <taxon>Zingiberales</taxon>
        <taxon>Zingiberaceae</taxon>
        <taxon>Zingiber</taxon>
    </lineage>
</organism>
<feature type="compositionally biased region" description="Gly residues" evidence="1">
    <location>
        <begin position="26"/>
        <end position="37"/>
    </location>
</feature>
<dbReference type="InterPro" id="IPR006693">
    <property type="entry name" value="AB_hydrolase_lipase"/>
</dbReference>
<dbReference type="AlphaFoldDB" id="A0A8J5GQV5"/>
<feature type="domain" description="Partial AB-hydrolase lipase" evidence="2">
    <location>
        <begin position="71"/>
        <end position="108"/>
    </location>
</feature>
<evidence type="ECO:0000313" key="4">
    <source>
        <dbReference type="Proteomes" id="UP000734854"/>
    </source>
</evidence>
<name>A0A8J5GQV5_ZINOF</name>
<accession>A0A8J5GQV5</accession>
<feature type="compositionally biased region" description="Basic and acidic residues" evidence="1">
    <location>
        <begin position="50"/>
        <end position="62"/>
    </location>
</feature>
<evidence type="ECO:0000259" key="2">
    <source>
        <dbReference type="Pfam" id="PF04083"/>
    </source>
</evidence>
<keyword evidence="4" id="KW-1185">Reference proteome</keyword>
<protein>
    <recommendedName>
        <fullName evidence="2">Partial AB-hydrolase lipase domain-containing protein</fullName>
    </recommendedName>
</protein>
<dbReference type="Proteomes" id="UP000734854">
    <property type="component" value="Unassembled WGS sequence"/>
</dbReference>